<evidence type="ECO:0000256" key="3">
    <source>
        <dbReference type="ARBA" id="ARBA00023125"/>
    </source>
</evidence>
<evidence type="ECO:0000313" key="6">
    <source>
        <dbReference type="EMBL" id="MDW2716671.1"/>
    </source>
</evidence>
<organism evidence="6 7">
    <name type="scientific">Klebsiella pasteurii</name>
    <dbReference type="NCBI Taxonomy" id="2587529"/>
    <lineage>
        <taxon>Bacteria</taxon>
        <taxon>Pseudomonadati</taxon>
        <taxon>Pseudomonadota</taxon>
        <taxon>Gammaproteobacteria</taxon>
        <taxon>Enterobacterales</taxon>
        <taxon>Enterobacteriaceae</taxon>
        <taxon>Klebsiella/Raoultella group</taxon>
        <taxon>Klebsiella</taxon>
    </lineage>
</organism>
<dbReference type="PANTHER" id="PTHR30118:SF15">
    <property type="entry name" value="TRANSCRIPTIONAL REGULATORY PROTEIN"/>
    <property type="match status" value="1"/>
</dbReference>
<dbReference type="InterPro" id="IPR005119">
    <property type="entry name" value="LysR_subst-bd"/>
</dbReference>
<keyword evidence="4" id="KW-0804">Transcription</keyword>
<gene>
    <name evidence="6" type="ORF">RYZ49_12720</name>
</gene>
<evidence type="ECO:0000256" key="4">
    <source>
        <dbReference type="ARBA" id="ARBA00023163"/>
    </source>
</evidence>
<accession>A0ABD5HFL6</accession>
<dbReference type="GO" id="GO:0003677">
    <property type="term" value="F:DNA binding"/>
    <property type="evidence" value="ECO:0007669"/>
    <property type="project" value="UniProtKB-KW"/>
</dbReference>
<feature type="domain" description="HTH lysR-type" evidence="5">
    <location>
        <begin position="7"/>
        <end position="64"/>
    </location>
</feature>
<evidence type="ECO:0000259" key="5">
    <source>
        <dbReference type="PROSITE" id="PS50931"/>
    </source>
</evidence>
<sequence>MINLQGLDLNLLRTLNVLLSENNVTRAAQRLNLSQPSVSVQLARLREIFADPLLLPGPRGMQPTARADELRGPLRDALLALELAVAPVQPFDPATAAQTWRVAATDYMASAILLPVLNTLRIASPASRLALFELQPARLVQQADRDEVDLFFHTRDGAPPGLHQRLLFRERYVLAGRAGHPALRSALSLAQFCELEQVIVSPDGGGFSAATDSALTNLGLARRVVLSVPHFLFMLETLRNSELVAVLPERLVRGAEGLTVVEPPLAVAGFEMLMLWHERWHRDPAHRWLRQQIVTSLEEKPC</sequence>
<dbReference type="Proteomes" id="UP001287436">
    <property type="component" value="Unassembled WGS sequence"/>
</dbReference>
<dbReference type="AlphaFoldDB" id="A0ABD5HFL6"/>
<dbReference type="RefSeq" id="WP_004128500.1">
    <property type="nucleotide sequence ID" value="NZ_AP035775.1"/>
</dbReference>
<evidence type="ECO:0000313" key="7">
    <source>
        <dbReference type="Proteomes" id="UP001287436"/>
    </source>
</evidence>
<reference evidence="6 7" key="1">
    <citation type="submission" date="2023-10" db="EMBL/GenBank/DDBJ databases">
        <title>Fecal carriage and genetic characteristics of carbapenem-resistant Enterobacterales among healthy adults from four provinces of China.</title>
        <authorList>
            <person name="Li Y."/>
            <person name="Zhang R."/>
        </authorList>
    </citation>
    <scope>NUCLEOTIDE SEQUENCE [LARGE SCALE GENOMIC DNA]</scope>
    <source>
        <strain evidence="6 7">HN-157</strain>
    </source>
</reference>
<evidence type="ECO:0000256" key="1">
    <source>
        <dbReference type="ARBA" id="ARBA00009437"/>
    </source>
</evidence>
<dbReference type="InterPro" id="IPR000847">
    <property type="entry name" value="LysR_HTH_N"/>
</dbReference>
<dbReference type="Pfam" id="PF00126">
    <property type="entry name" value="HTH_1"/>
    <property type="match status" value="1"/>
</dbReference>
<name>A0ABD5HFL6_9ENTR</name>
<dbReference type="InterPro" id="IPR050389">
    <property type="entry name" value="LysR-type_TF"/>
</dbReference>
<dbReference type="InterPro" id="IPR036390">
    <property type="entry name" value="WH_DNA-bd_sf"/>
</dbReference>
<comment type="similarity">
    <text evidence="1">Belongs to the LysR transcriptional regulatory family.</text>
</comment>
<dbReference type="PANTHER" id="PTHR30118">
    <property type="entry name" value="HTH-TYPE TRANSCRIPTIONAL REGULATOR LEUO-RELATED"/>
    <property type="match status" value="1"/>
</dbReference>
<evidence type="ECO:0000256" key="2">
    <source>
        <dbReference type="ARBA" id="ARBA00023015"/>
    </source>
</evidence>
<dbReference type="PRINTS" id="PR00039">
    <property type="entry name" value="HTHLYSR"/>
</dbReference>
<dbReference type="Gene3D" id="3.40.190.10">
    <property type="entry name" value="Periplasmic binding protein-like II"/>
    <property type="match status" value="2"/>
</dbReference>
<dbReference type="SUPFAM" id="SSF53850">
    <property type="entry name" value="Periplasmic binding protein-like II"/>
    <property type="match status" value="1"/>
</dbReference>
<comment type="caution">
    <text evidence="6">The sequence shown here is derived from an EMBL/GenBank/DDBJ whole genome shotgun (WGS) entry which is preliminary data.</text>
</comment>
<protein>
    <submittedName>
        <fullName evidence="6">LysR family transcriptional regulator</fullName>
    </submittedName>
</protein>
<proteinExistence type="inferred from homology"/>
<dbReference type="Gene3D" id="1.10.10.10">
    <property type="entry name" value="Winged helix-like DNA-binding domain superfamily/Winged helix DNA-binding domain"/>
    <property type="match status" value="1"/>
</dbReference>
<dbReference type="SUPFAM" id="SSF46785">
    <property type="entry name" value="Winged helix' DNA-binding domain"/>
    <property type="match status" value="1"/>
</dbReference>
<dbReference type="PROSITE" id="PS50931">
    <property type="entry name" value="HTH_LYSR"/>
    <property type="match status" value="1"/>
</dbReference>
<keyword evidence="2" id="KW-0805">Transcription regulation</keyword>
<dbReference type="Pfam" id="PF03466">
    <property type="entry name" value="LysR_substrate"/>
    <property type="match status" value="1"/>
</dbReference>
<dbReference type="InterPro" id="IPR036388">
    <property type="entry name" value="WH-like_DNA-bd_sf"/>
</dbReference>
<dbReference type="EMBL" id="JAWPBP010000009">
    <property type="protein sequence ID" value="MDW2716671.1"/>
    <property type="molecule type" value="Genomic_DNA"/>
</dbReference>
<keyword evidence="3" id="KW-0238">DNA-binding</keyword>